<evidence type="ECO:0000256" key="9">
    <source>
        <dbReference type="ARBA" id="ARBA00023078"/>
    </source>
</evidence>
<comment type="function">
    <text evidence="10">Functions as an electron carrier between membrane-bound cytochrome b6-f and photosystem I in oxygenic photosynthesis.</text>
</comment>
<feature type="binding site" description="covalent" evidence="10">
    <location>
        <position position="39"/>
    </location>
    <ligand>
        <name>heme c</name>
        <dbReference type="ChEBI" id="CHEBI:61717"/>
    </ligand>
</feature>
<dbReference type="PROSITE" id="PS51007">
    <property type="entry name" value="CYTC"/>
    <property type="match status" value="1"/>
</dbReference>
<evidence type="ECO:0000256" key="2">
    <source>
        <dbReference type="ARBA" id="ARBA00009650"/>
    </source>
</evidence>
<feature type="signal peptide" evidence="10">
    <location>
        <begin position="1"/>
        <end position="25"/>
    </location>
</feature>
<proteinExistence type="inferred from homology"/>
<evidence type="ECO:0000256" key="1">
    <source>
        <dbReference type="ARBA" id="ARBA00004518"/>
    </source>
</evidence>
<dbReference type="PANTHER" id="PTHR34688">
    <property type="entry name" value="CYTOCHROME C6, CHLOROPLASTIC"/>
    <property type="match status" value="1"/>
</dbReference>
<evidence type="ECO:0000256" key="8">
    <source>
        <dbReference type="ARBA" id="ARBA00023004"/>
    </source>
</evidence>
<keyword evidence="3 10" id="KW-0813">Transport</keyword>
<name>A0ABV4WMR3_9CYAN</name>
<dbReference type="InterPro" id="IPR023655">
    <property type="entry name" value="Cyt_C6"/>
</dbReference>
<evidence type="ECO:0000256" key="4">
    <source>
        <dbReference type="ARBA" id="ARBA00022531"/>
    </source>
</evidence>
<keyword evidence="8 10" id="KW-0408">Iron</keyword>
<dbReference type="InterPro" id="IPR009056">
    <property type="entry name" value="Cyt_c-like_dom"/>
</dbReference>
<evidence type="ECO:0000256" key="3">
    <source>
        <dbReference type="ARBA" id="ARBA00022448"/>
    </source>
</evidence>
<organism evidence="12 13">
    <name type="scientific">Floridaenema evergladense BLCC-F167</name>
    <dbReference type="NCBI Taxonomy" id="3153639"/>
    <lineage>
        <taxon>Bacteria</taxon>
        <taxon>Bacillati</taxon>
        <taxon>Cyanobacteriota</taxon>
        <taxon>Cyanophyceae</taxon>
        <taxon>Oscillatoriophycideae</taxon>
        <taxon>Aerosakkonematales</taxon>
        <taxon>Aerosakkonemataceae</taxon>
        <taxon>Floridanema</taxon>
        <taxon>Floridanema evergladense</taxon>
    </lineage>
</organism>
<evidence type="ECO:0000259" key="11">
    <source>
        <dbReference type="PROSITE" id="PS51007"/>
    </source>
</evidence>
<dbReference type="Gene3D" id="1.10.760.10">
    <property type="entry name" value="Cytochrome c-like domain"/>
    <property type="match status" value="1"/>
</dbReference>
<dbReference type="HAMAP" id="MF_00594">
    <property type="entry name" value="Cytc_PetJ"/>
    <property type="match status" value="1"/>
</dbReference>
<dbReference type="NCBIfam" id="NF045930">
    <property type="entry name" value="Cytc6PetJCyano"/>
    <property type="match status" value="1"/>
</dbReference>
<keyword evidence="13" id="KW-1185">Reference proteome</keyword>
<dbReference type="InterPro" id="IPR008168">
    <property type="entry name" value="Cyt_C_IC"/>
</dbReference>
<keyword evidence="9 10" id="KW-0793">Thylakoid</keyword>
<dbReference type="RefSeq" id="WP_413278741.1">
    <property type="nucleotide sequence ID" value="NZ_JBHFNT010000148.1"/>
</dbReference>
<protein>
    <recommendedName>
        <fullName evidence="10">Cytochrome c6</fullName>
    </recommendedName>
    <alternativeName>
        <fullName evidence="10">Cytochrome c-553</fullName>
    </alternativeName>
    <alternativeName>
        <fullName evidence="10">Cytochrome c553</fullName>
    </alternativeName>
    <alternativeName>
        <fullName evidence="10">Soluble cytochrome f</fullName>
    </alternativeName>
</protein>
<dbReference type="PANTHER" id="PTHR34688:SF2">
    <property type="entry name" value="CYTOCHROME C6, CHLOROPLASTIC"/>
    <property type="match status" value="1"/>
</dbReference>
<evidence type="ECO:0000256" key="7">
    <source>
        <dbReference type="ARBA" id="ARBA00022982"/>
    </source>
</evidence>
<comment type="caution">
    <text evidence="12">The sequence shown here is derived from an EMBL/GenBank/DDBJ whole genome shotgun (WGS) entry which is preliminary data.</text>
</comment>
<evidence type="ECO:0000256" key="6">
    <source>
        <dbReference type="ARBA" id="ARBA00022723"/>
    </source>
</evidence>
<dbReference type="SUPFAM" id="SSF46626">
    <property type="entry name" value="Cytochrome c"/>
    <property type="match status" value="1"/>
</dbReference>
<accession>A0ABV4WMR3</accession>
<feature type="binding site" description="axial binding residue" evidence="10">
    <location>
        <position position="83"/>
    </location>
    <ligand>
        <name>heme c</name>
        <dbReference type="ChEBI" id="CHEBI:61717"/>
    </ligand>
    <ligandPart>
        <name>Fe</name>
        <dbReference type="ChEBI" id="CHEBI:18248"/>
    </ligandPart>
</feature>
<keyword evidence="4 10" id="KW-0602">Photosynthesis</keyword>
<dbReference type="PRINTS" id="PR00605">
    <property type="entry name" value="CYTCHROMECIC"/>
</dbReference>
<reference evidence="12 13" key="1">
    <citation type="submission" date="2024-09" db="EMBL/GenBank/DDBJ databases">
        <title>Floridaenema gen nov. (Aerosakkonemataceae, Aerosakkonematales ord. nov., Cyanobacteria) from benthic tropical and subtropical fresh waters, with the description of four new species.</title>
        <authorList>
            <person name="Moretto J.A."/>
            <person name="Berthold D.E."/>
            <person name="Lefler F.W."/>
            <person name="Huang I.-S."/>
            <person name="Laughinghouse H. IV."/>
        </authorList>
    </citation>
    <scope>NUCLEOTIDE SEQUENCE [LARGE SCALE GENOMIC DNA]</scope>
    <source>
        <strain evidence="12 13">BLCC-F167</strain>
    </source>
</reference>
<comment type="PTM">
    <text evidence="10">Binds 1 heme c group per subunit.</text>
</comment>
<feature type="binding site" description="axial binding residue" evidence="10">
    <location>
        <position position="43"/>
    </location>
    <ligand>
        <name>heme c</name>
        <dbReference type="ChEBI" id="CHEBI:61717"/>
    </ligand>
    <ligandPart>
        <name>Fe</name>
        <dbReference type="ChEBI" id="CHEBI:18248"/>
    </ligandPart>
</feature>
<evidence type="ECO:0000313" key="13">
    <source>
        <dbReference type="Proteomes" id="UP001576780"/>
    </source>
</evidence>
<feature type="binding site" description="covalent" evidence="10">
    <location>
        <position position="42"/>
    </location>
    <ligand>
        <name>heme c</name>
        <dbReference type="ChEBI" id="CHEBI:61717"/>
    </ligand>
</feature>
<dbReference type="InterPro" id="IPR036909">
    <property type="entry name" value="Cyt_c-like_dom_sf"/>
</dbReference>
<feature type="chain" id="PRO_5044906243" description="Cytochrome c6" evidence="10">
    <location>
        <begin position="26"/>
        <end position="112"/>
    </location>
</feature>
<evidence type="ECO:0000256" key="5">
    <source>
        <dbReference type="ARBA" id="ARBA00022617"/>
    </source>
</evidence>
<evidence type="ECO:0000313" key="12">
    <source>
        <dbReference type="EMBL" id="MFB2836355.1"/>
    </source>
</evidence>
<gene>
    <name evidence="10 12" type="primary">petJ</name>
    <name evidence="12" type="ORF">ACE1CA_17625</name>
</gene>
<keyword evidence="5 10" id="KW-0349">Heme</keyword>
<comment type="subcellular location">
    <subcellularLocation>
        <location evidence="1 10">Cellular thylakoid lumen</location>
    </subcellularLocation>
</comment>
<keyword evidence="10" id="KW-0732">Signal</keyword>
<comment type="subunit">
    <text evidence="10">Monomer.</text>
</comment>
<keyword evidence="6 10" id="KW-0479">Metal-binding</keyword>
<sequence precursor="true">MKKILSIIAILSLVFTFTFAHPAFAADLTNGAKVFTGNCNACHLGGKNVVNAAKTLKKSDLEKYKMNTADAIIAQVTKGKAAMPAFKGRLTDTQIEDVAAYVLAQAEKDWAK</sequence>
<feature type="domain" description="Cytochrome c" evidence="11">
    <location>
        <begin position="26"/>
        <end position="106"/>
    </location>
</feature>
<evidence type="ECO:0000256" key="10">
    <source>
        <dbReference type="HAMAP-Rule" id="MF_00594"/>
    </source>
</evidence>
<comment type="similarity">
    <text evidence="2 10">Belongs to the cytochrome c family. PetJ subfamily.</text>
</comment>
<dbReference type="EMBL" id="JBHFNT010000148">
    <property type="protein sequence ID" value="MFB2836355.1"/>
    <property type="molecule type" value="Genomic_DNA"/>
</dbReference>
<dbReference type="Pfam" id="PF13442">
    <property type="entry name" value="Cytochrome_CBB3"/>
    <property type="match status" value="1"/>
</dbReference>
<dbReference type="Proteomes" id="UP001576780">
    <property type="component" value="Unassembled WGS sequence"/>
</dbReference>
<keyword evidence="7 10" id="KW-0249">Electron transport</keyword>